<accession>A0AAD5CSQ5</accession>
<reference evidence="1" key="1">
    <citation type="submission" date="2022-06" db="EMBL/GenBank/DDBJ databases">
        <title>Uncovering the hologenomic basis of an extraordinary plant invasion.</title>
        <authorList>
            <person name="Bieker V.C."/>
            <person name="Martin M.D."/>
            <person name="Gilbert T."/>
            <person name="Hodgins K."/>
            <person name="Battlay P."/>
            <person name="Petersen B."/>
            <person name="Wilson J."/>
        </authorList>
    </citation>
    <scope>NUCLEOTIDE SEQUENCE</scope>
    <source>
        <strain evidence="1">AA19_3_7</strain>
        <tissue evidence="1">Leaf</tissue>
    </source>
</reference>
<dbReference type="EMBL" id="JAMZMK010006737">
    <property type="protein sequence ID" value="KAI7747548.1"/>
    <property type="molecule type" value="Genomic_DNA"/>
</dbReference>
<comment type="caution">
    <text evidence="1">The sequence shown here is derived from an EMBL/GenBank/DDBJ whole genome shotgun (WGS) entry which is preliminary data.</text>
</comment>
<name>A0AAD5CSQ5_AMBAR</name>
<dbReference type="Proteomes" id="UP001206925">
    <property type="component" value="Unassembled WGS sequence"/>
</dbReference>
<keyword evidence="2" id="KW-1185">Reference proteome</keyword>
<feature type="non-terminal residue" evidence="1">
    <location>
        <position position="157"/>
    </location>
</feature>
<dbReference type="AlphaFoldDB" id="A0AAD5CSQ5"/>
<organism evidence="1 2">
    <name type="scientific">Ambrosia artemisiifolia</name>
    <name type="common">Common ragweed</name>
    <dbReference type="NCBI Taxonomy" id="4212"/>
    <lineage>
        <taxon>Eukaryota</taxon>
        <taxon>Viridiplantae</taxon>
        <taxon>Streptophyta</taxon>
        <taxon>Embryophyta</taxon>
        <taxon>Tracheophyta</taxon>
        <taxon>Spermatophyta</taxon>
        <taxon>Magnoliopsida</taxon>
        <taxon>eudicotyledons</taxon>
        <taxon>Gunneridae</taxon>
        <taxon>Pentapetalae</taxon>
        <taxon>asterids</taxon>
        <taxon>campanulids</taxon>
        <taxon>Asterales</taxon>
        <taxon>Asteraceae</taxon>
        <taxon>Asteroideae</taxon>
        <taxon>Heliantheae alliance</taxon>
        <taxon>Heliantheae</taxon>
        <taxon>Ambrosia</taxon>
    </lineage>
</organism>
<proteinExistence type="predicted"/>
<protein>
    <submittedName>
        <fullName evidence="1">Uncharacterized protein</fullName>
    </submittedName>
</protein>
<evidence type="ECO:0000313" key="2">
    <source>
        <dbReference type="Proteomes" id="UP001206925"/>
    </source>
</evidence>
<evidence type="ECO:0000313" key="1">
    <source>
        <dbReference type="EMBL" id="KAI7747548.1"/>
    </source>
</evidence>
<sequence length="157" mass="16831">SATPNETLADSPLTAALALSPTTHSLPLLPFESECLLSLCETMKKAGGPPSGSGRFDGGAIIFVNNIVTIKGGAHVDYITIQKFVHPTPLGKSGLLRPLILDSPRLIKIPTCLLSFSAFDLFAHRLYYQNLLQPSIIAGVVPEGSQSERRSFDSKNK</sequence>
<gene>
    <name evidence="1" type="ORF">M8C21_009347</name>
</gene>